<comment type="similarity">
    <text evidence="1">Belongs to the PspA/Vipp/IM30 family.</text>
</comment>
<dbReference type="PANTHER" id="PTHR31088">
    <property type="entry name" value="MEMBRANE-ASSOCIATED PROTEIN VIPP1, CHLOROPLASTIC"/>
    <property type="match status" value="1"/>
</dbReference>
<dbReference type="Proteomes" id="UP000313645">
    <property type="component" value="Unassembled WGS sequence"/>
</dbReference>
<name>A0ABY1ZQB7_9GAMM</name>
<reference evidence="4 5" key="1">
    <citation type="submission" date="2019-02" db="EMBL/GenBank/DDBJ databases">
        <title>Marinobacter halodurans sp. nov., a marine bacterium isolated from sea tidal flat.</title>
        <authorList>
            <person name="Yoo Y."/>
            <person name="Lee D.W."/>
            <person name="Kim B.S."/>
            <person name="Kim J.-J."/>
        </authorList>
    </citation>
    <scope>NUCLEOTIDE SEQUENCE [LARGE SCALE GENOMIC DNA]</scope>
    <source>
        <strain evidence="4 5">YJ-S3-2</strain>
    </source>
</reference>
<feature type="region of interest" description="Disordered" evidence="3">
    <location>
        <begin position="192"/>
        <end position="217"/>
    </location>
</feature>
<evidence type="ECO:0000256" key="3">
    <source>
        <dbReference type="SAM" id="MobiDB-lite"/>
    </source>
</evidence>
<accession>A0ABY1ZQB7</accession>
<gene>
    <name evidence="4" type="ORF">EZI54_05860</name>
</gene>
<feature type="coiled-coil region" evidence="2">
    <location>
        <begin position="28"/>
        <end position="144"/>
    </location>
</feature>
<evidence type="ECO:0000256" key="1">
    <source>
        <dbReference type="ARBA" id="ARBA00043985"/>
    </source>
</evidence>
<organism evidence="4 5">
    <name type="scientific">Marinobacter halodurans</name>
    <dbReference type="NCBI Taxonomy" id="2528979"/>
    <lineage>
        <taxon>Bacteria</taxon>
        <taxon>Pseudomonadati</taxon>
        <taxon>Pseudomonadota</taxon>
        <taxon>Gammaproteobacteria</taxon>
        <taxon>Pseudomonadales</taxon>
        <taxon>Marinobacteraceae</taxon>
        <taxon>Marinobacter</taxon>
    </lineage>
</organism>
<dbReference type="InterPro" id="IPR007157">
    <property type="entry name" value="PspA_VIPP1"/>
</dbReference>
<dbReference type="PANTHER" id="PTHR31088:SF9">
    <property type="entry name" value="PHAGE SHOCK PROTEIN A"/>
    <property type="match status" value="1"/>
</dbReference>
<dbReference type="EMBL" id="SJDL01000006">
    <property type="protein sequence ID" value="TBW57975.1"/>
    <property type="molecule type" value="Genomic_DNA"/>
</dbReference>
<sequence length="238" mass="26492">MMIWRKVGTLFRASACEPAERLVDANALRIMAQELRETEDAMIVARRELAGLMAESKQLARSNEQLAEAIARRESQAREALDKGEDTLASELAERIAEDENTLAEQRQHARHLAQQEQSLRKQLSAAARRLQHYKRELSLARANRNAEQVLKQLGSHTTGLNRRMSDLASSADRIKSQQTRNADINESLRELAEEDEGQDLDRKLESAGISTGKHDAKAVLARLRGGGDRSESPSSSG</sequence>
<keyword evidence="5" id="KW-1185">Reference proteome</keyword>
<protein>
    <submittedName>
        <fullName evidence="4">PspA/IM30 family protein</fullName>
    </submittedName>
</protein>
<dbReference type="Pfam" id="PF04012">
    <property type="entry name" value="PspA_IM30"/>
    <property type="match status" value="1"/>
</dbReference>
<dbReference type="RefSeq" id="WP_131479988.1">
    <property type="nucleotide sequence ID" value="NZ_SJDL01000006.1"/>
</dbReference>
<evidence type="ECO:0000313" key="5">
    <source>
        <dbReference type="Proteomes" id="UP000313645"/>
    </source>
</evidence>
<evidence type="ECO:0000313" key="4">
    <source>
        <dbReference type="EMBL" id="TBW57975.1"/>
    </source>
</evidence>
<comment type="caution">
    <text evidence="4">The sequence shown here is derived from an EMBL/GenBank/DDBJ whole genome shotgun (WGS) entry which is preliminary data.</text>
</comment>
<proteinExistence type="inferred from homology"/>
<keyword evidence="2" id="KW-0175">Coiled coil</keyword>
<evidence type="ECO:0000256" key="2">
    <source>
        <dbReference type="SAM" id="Coils"/>
    </source>
</evidence>